<dbReference type="AlphaFoldDB" id="A0A1G7NLD7"/>
<accession>A0A1G7NLD7</accession>
<sequence>MKQLFIRTLSMTAILLLLNKSTLLAQIIQQLPGKWYTNSIIREEGSDTLSKQLMEFIVGKNSFKQLSANHRFVTFDNNAYSYGTWELKENTLRLITDRSGGVFTYKVQKIAGDELLLLIDHKYIHFVKAKDSLAADQKPIPNNTTRFTASKSQLAKKWYYSKTIEPAEKPAPPSLLGDPLKNSWYELREDGTCTRKFTKAVEGNWELTDGGKRLLIIDSNGVGQAWDIVKVSDRQCILQMPNSKSQRVYSTLQISQGKNQ</sequence>
<name>A0A1G7NLD7_CHIFI</name>
<dbReference type="Proteomes" id="UP000199045">
    <property type="component" value="Unassembled WGS sequence"/>
</dbReference>
<evidence type="ECO:0000313" key="2">
    <source>
        <dbReference type="Proteomes" id="UP000199045"/>
    </source>
</evidence>
<proteinExistence type="predicted"/>
<dbReference type="EMBL" id="FNBN01000002">
    <property type="protein sequence ID" value="SDF74894.1"/>
    <property type="molecule type" value="Genomic_DNA"/>
</dbReference>
<dbReference type="RefSeq" id="WP_089831541.1">
    <property type="nucleotide sequence ID" value="NZ_FNBN01000002.1"/>
</dbReference>
<reference evidence="2" key="1">
    <citation type="submission" date="2016-10" db="EMBL/GenBank/DDBJ databases">
        <authorList>
            <person name="Varghese N."/>
            <person name="Submissions S."/>
        </authorList>
    </citation>
    <scope>NUCLEOTIDE SEQUENCE [LARGE SCALE GENOMIC DNA]</scope>
    <source>
        <strain evidence="2">DSM 527</strain>
    </source>
</reference>
<protein>
    <recommendedName>
        <fullName evidence="3">Lipocalin-like domain-containing protein</fullName>
    </recommendedName>
</protein>
<evidence type="ECO:0000313" key="1">
    <source>
        <dbReference type="EMBL" id="SDF74894.1"/>
    </source>
</evidence>
<gene>
    <name evidence="1" type="ORF">SAMN04488121_102851</name>
</gene>
<organism evidence="1 2">
    <name type="scientific">Chitinophaga filiformis</name>
    <name type="common">Myxococcus filiformis</name>
    <name type="synonym">Flexibacter filiformis</name>
    <dbReference type="NCBI Taxonomy" id="104663"/>
    <lineage>
        <taxon>Bacteria</taxon>
        <taxon>Pseudomonadati</taxon>
        <taxon>Bacteroidota</taxon>
        <taxon>Chitinophagia</taxon>
        <taxon>Chitinophagales</taxon>
        <taxon>Chitinophagaceae</taxon>
        <taxon>Chitinophaga</taxon>
    </lineage>
</organism>
<evidence type="ECO:0008006" key="3">
    <source>
        <dbReference type="Google" id="ProtNLM"/>
    </source>
</evidence>